<dbReference type="PROSITE" id="PS50297">
    <property type="entry name" value="ANK_REP_REGION"/>
    <property type="match status" value="1"/>
</dbReference>
<keyword evidence="1" id="KW-0677">Repeat</keyword>
<dbReference type="SUPFAM" id="SSF48403">
    <property type="entry name" value="Ankyrin repeat"/>
    <property type="match status" value="1"/>
</dbReference>
<gene>
    <name evidence="4" type="ORF">RJ641_021913</name>
</gene>
<name>A0AAN8URY8_9MAGN</name>
<reference evidence="4 5" key="1">
    <citation type="submission" date="2023-12" db="EMBL/GenBank/DDBJ databases">
        <title>A high-quality genome assembly for Dillenia turbinata (Dilleniales).</title>
        <authorList>
            <person name="Chanderbali A."/>
        </authorList>
    </citation>
    <scope>NUCLEOTIDE SEQUENCE [LARGE SCALE GENOMIC DNA]</scope>
    <source>
        <strain evidence="4">LSX21</strain>
        <tissue evidence="4">Leaf</tissue>
    </source>
</reference>
<protein>
    <submittedName>
        <fullName evidence="4">Ankyrin repeat</fullName>
    </submittedName>
</protein>
<proteinExistence type="predicted"/>
<keyword evidence="2 3" id="KW-0040">ANK repeat</keyword>
<dbReference type="PANTHER" id="PTHR24180:SF29">
    <property type="entry name" value="E3 UBIQUITIN-PROTEIN LIGASE XBAT35-RELATED"/>
    <property type="match status" value="1"/>
</dbReference>
<dbReference type="Gene3D" id="1.25.40.20">
    <property type="entry name" value="Ankyrin repeat-containing domain"/>
    <property type="match status" value="1"/>
</dbReference>
<dbReference type="EMBL" id="JBAMMX010000026">
    <property type="protein sequence ID" value="KAK6914592.1"/>
    <property type="molecule type" value="Genomic_DNA"/>
</dbReference>
<keyword evidence="5" id="KW-1185">Reference proteome</keyword>
<dbReference type="Proteomes" id="UP001370490">
    <property type="component" value="Unassembled WGS sequence"/>
</dbReference>
<dbReference type="InterPro" id="IPR051637">
    <property type="entry name" value="Ank_repeat_dom-contain_49"/>
</dbReference>
<dbReference type="Pfam" id="PF00023">
    <property type="entry name" value="Ank"/>
    <property type="match status" value="2"/>
</dbReference>
<dbReference type="AlphaFoldDB" id="A0AAN8URY8"/>
<feature type="repeat" description="ANK" evidence="3">
    <location>
        <begin position="63"/>
        <end position="95"/>
    </location>
</feature>
<evidence type="ECO:0000313" key="4">
    <source>
        <dbReference type="EMBL" id="KAK6914592.1"/>
    </source>
</evidence>
<evidence type="ECO:0000256" key="2">
    <source>
        <dbReference type="ARBA" id="ARBA00023043"/>
    </source>
</evidence>
<accession>A0AAN8URY8</accession>
<evidence type="ECO:0000313" key="5">
    <source>
        <dbReference type="Proteomes" id="UP001370490"/>
    </source>
</evidence>
<dbReference type="InterPro" id="IPR002110">
    <property type="entry name" value="Ankyrin_rpt"/>
</dbReference>
<dbReference type="SMART" id="SM00248">
    <property type="entry name" value="ANK"/>
    <property type="match status" value="2"/>
</dbReference>
<comment type="caution">
    <text evidence="4">The sequence shown here is derived from an EMBL/GenBank/DDBJ whole genome shotgun (WGS) entry which is preliminary data.</text>
</comment>
<dbReference type="InterPro" id="IPR036770">
    <property type="entry name" value="Ankyrin_rpt-contain_sf"/>
</dbReference>
<evidence type="ECO:0000256" key="1">
    <source>
        <dbReference type="ARBA" id="ARBA00022737"/>
    </source>
</evidence>
<organism evidence="4 5">
    <name type="scientific">Dillenia turbinata</name>
    <dbReference type="NCBI Taxonomy" id="194707"/>
    <lineage>
        <taxon>Eukaryota</taxon>
        <taxon>Viridiplantae</taxon>
        <taxon>Streptophyta</taxon>
        <taxon>Embryophyta</taxon>
        <taxon>Tracheophyta</taxon>
        <taxon>Spermatophyta</taxon>
        <taxon>Magnoliopsida</taxon>
        <taxon>eudicotyledons</taxon>
        <taxon>Gunneridae</taxon>
        <taxon>Pentapetalae</taxon>
        <taxon>Dilleniales</taxon>
        <taxon>Dilleniaceae</taxon>
        <taxon>Dillenia</taxon>
    </lineage>
</organism>
<dbReference type="PANTHER" id="PTHR24180">
    <property type="entry name" value="CYCLIN-DEPENDENT KINASE INHIBITOR 2C-RELATED"/>
    <property type="match status" value="1"/>
</dbReference>
<dbReference type="PROSITE" id="PS50088">
    <property type="entry name" value="ANK_REPEAT"/>
    <property type="match status" value="1"/>
</dbReference>
<evidence type="ECO:0000256" key="3">
    <source>
        <dbReference type="PROSITE-ProRule" id="PRU00023"/>
    </source>
</evidence>
<sequence length="143" mass="16252">MNCSISNRIIRILKELKLLQEKWIDKERKTPLILACMNPKRLNVAKTLIDLGANPNAYHPGHHAGTPLHHAAKRGLDRTVKLLLSHIANPLVINDNCQAIPDVARAKGFNNVLRAIEWLDARALWARLFGSNYYFGRHINHKV</sequence>